<dbReference type="Proteomes" id="UP000187209">
    <property type="component" value="Unassembled WGS sequence"/>
</dbReference>
<evidence type="ECO:0000313" key="1">
    <source>
        <dbReference type="EMBL" id="OMJ77722.1"/>
    </source>
</evidence>
<sequence length="154" mass="17668">MRPHKHISFPDDFFKNEFQESKKPRKVKLAPIMTKKRPIVPIFVPQDEVTPYFKPLNKYSSCSDLFRQFDSPSIQSIQLNIPTSPNSKKVMLPSLKPQLHSRKKKKNLRSSAAFELKSKNVLGNNKIKDFGITFSNNSIISSRDSQSTNIFVGK</sequence>
<accession>A0A1R2BLS4</accession>
<name>A0A1R2BLS4_9CILI</name>
<reference evidence="1 2" key="1">
    <citation type="submission" date="2016-11" db="EMBL/GenBank/DDBJ databases">
        <title>The macronuclear genome of Stentor coeruleus: a giant cell with tiny introns.</title>
        <authorList>
            <person name="Slabodnick M."/>
            <person name="Ruby J.G."/>
            <person name="Reiff S.B."/>
            <person name="Swart E.C."/>
            <person name="Gosai S."/>
            <person name="Prabakaran S."/>
            <person name="Witkowska E."/>
            <person name="Larue G.E."/>
            <person name="Fisher S."/>
            <person name="Freeman R.M."/>
            <person name="Gunawardena J."/>
            <person name="Chu W."/>
            <person name="Stover N.A."/>
            <person name="Gregory B.D."/>
            <person name="Nowacki M."/>
            <person name="Derisi J."/>
            <person name="Roy S.W."/>
            <person name="Marshall W.F."/>
            <person name="Sood P."/>
        </authorList>
    </citation>
    <scope>NUCLEOTIDE SEQUENCE [LARGE SCALE GENOMIC DNA]</scope>
    <source>
        <strain evidence="1">WM001</strain>
    </source>
</reference>
<organism evidence="1 2">
    <name type="scientific">Stentor coeruleus</name>
    <dbReference type="NCBI Taxonomy" id="5963"/>
    <lineage>
        <taxon>Eukaryota</taxon>
        <taxon>Sar</taxon>
        <taxon>Alveolata</taxon>
        <taxon>Ciliophora</taxon>
        <taxon>Postciliodesmatophora</taxon>
        <taxon>Heterotrichea</taxon>
        <taxon>Heterotrichida</taxon>
        <taxon>Stentoridae</taxon>
        <taxon>Stentor</taxon>
    </lineage>
</organism>
<gene>
    <name evidence="1" type="ORF">SteCoe_22626</name>
</gene>
<dbReference type="AlphaFoldDB" id="A0A1R2BLS4"/>
<keyword evidence="2" id="KW-1185">Reference proteome</keyword>
<protein>
    <submittedName>
        <fullName evidence="1">Uncharacterized protein</fullName>
    </submittedName>
</protein>
<dbReference type="EMBL" id="MPUH01000560">
    <property type="protein sequence ID" value="OMJ77722.1"/>
    <property type="molecule type" value="Genomic_DNA"/>
</dbReference>
<proteinExistence type="predicted"/>
<comment type="caution">
    <text evidence="1">The sequence shown here is derived from an EMBL/GenBank/DDBJ whole genome shotgun (WGS) entry which is preliminary data.</text>
</comment>
<evidence type="ECO:0000313" key="2">
    <source>
        <dbReference type="Proteomes" id="UP000187209"/>
    </source>
</evidence>